<reference evidence="2 3" key="1">
    <citation type="journal article" date="2018" name="IMA Fungus">
        <title>IMA Genome-F 9: Draft genome sequence of Annulohypoxylon stygium, Aspergillus mulundensis, Berkeleyomyces basicola (syn. Thielaviopsis basicola), Ceratocystis smalleyi, two Cercospora beticola strains, Coleophoma cylindrospora, Fusarium fracticaudum, Phialophora cf. hyalina, and Morchella septimelata.</title>
        <authorList>
            <person name="Wingfield B.D."/>
            <person name="Bills G.F."/>
            <person name="Dong Y."/>
            <person name="Huang W."/>
            <person name="Nel W.J."/>
            <person name="Swalarsk-Parry B.S."/>
            <person name="Vaghefi N."/>
            <person name="Wilken P.M."/>
            <person name="An Z."/>
            <person name="de Beer Z.W."/>
            <person name="De Vos L."/>
            <person name="Chen L."/>
            <person name="Duong T.A."/>
            <person name="Gao Y."/>
            <person name="Hammerbacher A."/>
            <person name="Kikkert J.R."/>
            <person name="Li Y."/>
            <person name="Li H."/>
            <person name="Li K."/>
            <person name="Li Q."/>
            <person name="Liu X."/>
            <person name="Ma X."/>
            <person name="Naidoo K."/>
            <person name="Pethybridge S.J."/>
            <person name="Sun J."/>
            <person name="Steenkamp E.T."/>
            <person name="van der Nest M.A."/>
            <person name="van Wyk S."/>
            <person name="Wingfield M.J."/>
            <person name="Xiong C."/>
            <person name="Yue Q."/>
            <person name="Zhang X."/>
        </authorList>
    </citation>
    <scope>NUCLEOTIDE SEQUENCE [LARGE SCALE GENOMIC DNA]</scope>
    <source>
        <strain evidence="2 3">BP6252</strain>
    </source>
</reference>
<feature type="region of interest" description="Disordered" evidence="1">
    <location>
        <begin position="35"/>
        <end position="78"/>
    </location>
</feature>
<proteinExistence type="predicted"/>
<protein>
    <submittedName>
        <fullName evidence="2">Uncharacterized protein</fullName>
    </submittedName>
</protein>
<evidence type="ECO:0000256" key="1">
    <source>
        <dbReference type="SAM" id="MobiDB-lite"/>
    </source>
</evidence>
<comment type="caution">
    <text evidence="2">The sequence shown here is derived from an EMBL/GenBank/DDBJ whole genome shotgun (WGS) entry which is preliminary data.</text>
</comment>
<organism evidence="2 3">
    <name type="scientific">Coleophoma cylindrospora</name>
    <dbReference type="NCBI Taxonomy" id="1849047"/>
    <lineage>
        <taxon>Eukaryota</taxon>
        <taxon>Fungi</taxon>
        <taxon>Dikarya</taxon>
        <taxon>Ascomycota</taxon>
        <taxon>Pezizomycotina</taxon>
        <taxon>Leotiomycetes</taxon>
        <taxon>Helotiales</taxon>
        <taxon>Dermateaceae</taxon>
        <taxon>Coleophoma</taxon>
    </lineage>
</organism>
<dbReference type="Proteomes" id="UP000256645">
    <property type="component" value="Unassembled WGS sequence"/>
</dbReference>
<dbReference type="EMBL" id="PDLM01000001">
    <property type="protein sequence ID" value="RDW89247.1"/>
    <property type="molecule type" value="Genomic_DNA"/>
</dbReference>
<feature type="compositionally biased region" description="Polar residues" evidence="1">
    <location>
        <begin position="35"/>
        <end position="59"/>
    </location>
</feature>
<gene>
    <name evidence="2" type="ORF">BP6252_01279</name>
</gene>
<dbReference type="OrthoDB" id="10351339at2759"/>
<name>A0A3D8SSH2_9HELO</name>
<dbReference type="AlphaFoldDB" id="A0A3D8SSH2"/>
<accession>A0A3D8SSH2</accession>
<sequence length="262" mass="30214">MQFSIARDLQKTKERHEMQTLRKIATTALFSYSKSSKNDVSAPQSPASAIDSSSQTLPTPGQRIPAPPNENAHLEERDPLSQLKRKYSIIFLFKLESIRHLHHVLLKTPDDGTTTLQDPQEAILESLWFSAALERESETLETFEYYHRHPRCCVFHASMPNLDLGRGMILAGYGVGCCEEYVRELRSEMLCEMEDIHKGIMEQLEAILEKSKTTRTSRWAKEAGNGWKWKWKGHFDLAWNMKNIPCEEDMLMWELTEGDLLD</sequence>
<evidence type="ECO:0000313" key="3">
    <source>
        <dbReference type="Proteomes" id="UP000256645"/>
    </source>
</evidence>
<keyword evidence="3" id="KW-1185">Reference proteome</keyword>
<evidence type="ECO:0000313" key="2">
    <source>
        <dbReference type="EMBL" id="RDW89247.1"/>
    </source>
</evidence>